<keyword evidence="2" id="KW-1185">Reference proteome</keyword>
<evidence type="ECO:0000313" key="1">
    <source>
        <dbReference type="EMBL" id="KXN66712.1"/>
    </source>
</evidence>
<dbReference type="AlphaFoldDB" id="A0A137NVD8"/>
<accession>A0A137NVD8</accession>
<organism evidence="1 2">
    <name type="scientific">Conidiobolus coronatus (strain ATCC 28846 / CBS 209.66 / NRRL 28638)</name>
    <name type="common">Delacroixia coronata</name>
    <dbReference type="NCBI Taxonomy" id="796925"/>
    <lineage>
        <taxon>Eukaryota</taxon>
        <taxon>Fungi</taxon>
        <taxon>Fungi incertae sedis</taxon>
        <taxon>Zoopagomycota</taxon>
        <taxon>Entomophthoromycotina</taxon>
        <taxon>Entomophthoromycetes</taxon>
        <taxon>Entomophthorales</taxon>
        <taxon>Ancylistaceae</taxon>
        <taxon>Conidiobolus</taxon>
    </lineage>
</organism>
<dbReference type="Proteomes" id="UP000070444">
    <property type="component" value="Unassembled WGS sequence"/>
</dbReference>
<sequence>MECDEFPFNACAHGGGWIPAIEFFLMDKLLGQSFSKASIRASSLWSSQRSLGYRSNNTLFPLSHTILVTIFGYTSTKTFSLDWGNIHNIALRQSIKSARGMKNIFCEDHKETRVNVGHQQKRKFDENGNGVFLKSLLKDLLNSVDLITNSLPQTRPLNALFLPAPLIVIEAMPTLIEISAIGGHCSIYRYNCATDKVMPDVIKPVIFSIIEDRAPNWWWDINIRNQDGRVKLQKVFDEIKRMKLLSD</sequence>
<dbReference type="EMBL" id="KQ964695">
    <property type="protein sequence ID" value="KXN66712.1"/>
    <property type="molecule type" value="Genomic_DNA"/>
</dbReference>
<name>A0A137NVD8_CONC2</name>
<reference evidence="1 2" key="1">
    <citation type="journal article" date="2015" name="Genome Biol. Evol.">
        <title>Phylogenomic analyses indicate that early fungi evolved digesting cell walls of algal ancestors of land plants.</title>
        <authorList>
            <person name="Chang Y."/>
            <person name="Wang S."/>
            <person name="Sekimoto S."/>
            <person name="Aerts A.L."/>
            <person name="Choi C."/>
            <person name="Clum A."/>
            <person name="LaButti K.M."/>
            <person name="Lindquist E.A."/>
            <person name="Yee Ngan C."/>
            <person name="Ohm R.A."/>
            <person name="Salamov A.A."/>
            <person name="Grigoriev I.V."/>
            <person name="Spatafora J.W."/>
            <person name="Berbee M.L."/>
        </authorList>
    </citation>
    <scope>NUCLEOTIDE SEQUENCE [LARGE SCALE GENOMIC DNA]</scope>
    <source>
        <strain evidence="1 2">NRRL 28638</strain>
    </source>
</reference>
<evidence type="ECO:0000313" key="2">
    <source>
        <dbReference type="Proteomes" id="UP000070444"/>
    </source>
</evidence>
<gene>
    <name evidence="1" type="ORF">CONCODRAFT_11361</name>
</gene>
<proteinExistence type="predicted"/>
<protein>
    <submittedName>
        <fullName evidence="1">Uncharacterized protein</fullName>
    </submittedName>
</protein>